<proteinExistence type="predicted"/>
<dbReference type="PANTHER" id="PTHR31254">
    <property type="entry name" value="HYPOTHETICAL PROTEIN LOC690617"/>
    <property type="match status" value="1"/>
</dbReference>
<accession>A0A8C9EIN8</accession>
<sequence>MPSLTREETLRVLQALMSPPARSEQFVTLRGPRCAPVLRQAVRWKVTPLGRDAAGQSWWTEGKQSADPGAGEEEAAGLFSRRMGVVYDQHLREVACWDPTVPAAYPGPGTRWGAFLWQERPILGKEYGKSWGVAACPAVPTRAPPTAFLLLCSGHPQPEHCNAGGQPGVRPFAVLLPPPNHQAGCLQLEPPAAPALSPPITVLLWGGGGAEPLSAQPEEQSALGWGTLYHSFPCSTGSTTSALY</sequence>
<dbReference type="Pfam" id="PF15041">
    <property type="entry name" value="TKTI1"/>
    <property type="match status" value="2"/>
</dbReference>
<evidence type="ECO:0000313" key="2">
    <source>
        <dbReference type="Proteomes" id="UP000694428"/>
    </source>
</evidence>
<keyword evidence="2" id="KW-1185">Reference proteome</keyword>
<dbReference type="Ensembl" id="ENSPSTT00000001308.1">
    <property type="protein sequence ID" value="ENSPSTP00000001244.1"/>
    <property type="gene ID" value="ENSPSTG00000000983.1"/>
</dbReference>
<dbReference type="InterPro" id="IPR029203">
    <property type="entry name" value="TKTI1"/>
</dbReference>
<dbReference type="Proteomes" id="UP000694428">
    <property type="component" value="Unplaced"/>
</dbReference>
<protein>
    <submittedName>
        <fullName evidence="1">Chromosome 19 open reading frame 71</fullName>
    </submittedName>
</protein>
<reference evidence="1" key="1">
    <citation type="submission" date="2025-08" db="UniProtKB">
        <authorList>
            <consortium name="Ensembl"/>
        </authorList>
    </citation>
    <scope>IDENTIFICATION</scope>
</reference>
<name>A0A8C9EIN8_PAVCR</name>
<dbReference type="AlphaFoldDB" id="A0A8C9EIN8"/>
<evidence type="ECO:0000313" key="1">
    <source>
        <dbReference type="Ensembl" id="ENSPSTP00000001244.1"/>
    </source>
</evidence>
<dbReference type="PANTHER" id="PTHR31254:SF1">
    <property type="entry name" value="TEKTIN BUNDLE-INTERACTING PROTEIN 1"/>
    <property type="match status" value="1"/>
</dbReference>
<reference evidence="1" key="2">
    <citation type="submission" date="2025-09" db="UniProtKB">
        <authorList>
            <consortium name="Ensembl"/>
        </authorList>
    </citation>
    <scope>IDENTIFICATION</scope>
</reference>
<organism evidence="1 2">
    <name type="scientific">Pavo cristatus</name>
    <name type="common">Indian peafowl</name>
    <name type="synonym">Blue peafowl</name>
    <dbReference type="NCBI Taxonomy" id="9049"/>
    <lineage>
        <taxon>Eukaryota</taxon>
        <taxon>Metazoa</taxon>
        <taxon>Chordata</taxon>
        <taxon>Craniata</taxon>
        <taxon>Vertebrata</taxon>
        <taxon>Euteleostomi</taxon>
        <taxon>Archelosauria</taxon>
        <taxon>Archosauria</taxon>
        <taxon>Dinosauria</taxon>
        <taxon>Saurischia</taxon>
        <taxon>Theropoda</taxon>
        <taxon>Coelurosauria</taxon>
        <taxon>Aves</taxon>
        <taxon>Neognathae</taxon>
        <taxon>Galloanserae</taxon>
        <taxon>Galliformes</taxon>
        <taxon>Phasianidae</taxon>
        <taxon>Phasianinae</taxon>
        <taxon>Pavo</taxon>
    </lineage>
</organism>